<dbReference type="InterPro" id="IPR003594">
    <property type="entry name" value="HATPase_dom"/>
</dbReference>
<dbReference type="EC" id="2.7.13.3" evidence="3"/>
<feature type="region of interest" description="Disordered" evidence="8">
    <location>
        <begin position="120"/>
        <end position="139"/>
    </location>
</feature>
<dbReference type="SUPFAM" id="SSF55874">
    <property type="entry name" value="ATPase domain of HSP90 chaperone/DNA topoisomerase II/histidine kinase"/>
    <property type="match status" value="1"/>
</dbReference>
<keyword evidence="6" id="KW-0418">Kinase</keyword>
<sequence>MPERAAALLADIEDALGGVLDHDRELERLADVVRRVTGCRLAIAAVHRVTGEFQIVAGASTDGRHHPLLGTHIPDAVFADTVGEPHLQRGSAYFAREEDRAHALWAFHVPTPTQGLPDGTGAIGAGGGSGAGGDTGASGDPARWGVTDYWGSVHRDEDGRPLVWFQVDDPLDGRRPDEAVLTTLDHITGPVGALVQRIDQEVRLRRAVQLAEDSRVRVRRHLAQRTRAAVAEAAAATLLDHLGVDVVYADLGTGHGPVVNALDPAQAQPHRLLSTLSEGALASARGYWQRGVVSVISPSRTVPDDVPEEVRALVLAGLEERDLDSVMLVPVGWREQAFGALILLRGAGRPDWTDLELRAAVELGRDIGSALHVAELFEREQRQAAERAQVVSTMAHELKAPLTAAQGFLELVEDAAGDRPGLLAAAQGIRESGDRVQAIVDDLLLLSRTWTAAPIGEGVGDLVAAARVAVARTAASARTAGITVMLDAPEHPARILVPLESDLLTRVVANLLVNAVRYSDPGSTTTVVVRVEDDGARVSLAVVDEGWGISATELPQVGTEFFRSADPRVRSRPGAGLGLAVAARVVDGAGGDLRLESVAGEGTVARIRLPLLTAEDAS</sequence>
<evidence type="ECO:0000256" key="1">
    <source>
        <dbReference type="ARBA" id="ARBA00000085"/>
    </source>
</evidence>
<proteinExistence type="predicted"/>
<dbReference type="Gene3D" id="3.30.565.10">
    <property type="entry name" value="Histidine kinase-like ATPase, C-terminal domain"/>
    <property type="match status" value="1"/>
</dbReference>
<dbReference type="SMART" id="SM00387">
    <property type="entry name" value="HATPase_c"/>
    <property type="match status" value="1"/>
</dbReference>
<dbReference type="InterPro" id="IPR050736">
    <property type="entry name" value="Sensor_HK_Regulatory"/>
</dbReference>
<protein>
    <recommendedName>
        <fullName evidence="3">histidine kinase</fullName>
        <ecNumber evidence="3">2.7.13.3</ecNumber>
    </recommendedName>
</protein>
<evidence type="ECO:0000313" key="10">
    <source>
        <dbReference type="EMBL" id="GAA4122424.1"/>
    </source>
</evidence>
<name>A0ABP7XNW5_9ACTN</name>
<dbReference type="InterPro" id="IPR003661">
    <property type="entry name" value="HisK_dim/P_dom"/>
</dbReference>
<dbReference type="InterPro" id="IPR036890">
    <property type="entry name" value="HATPase_C_sf"/>
</dbReference>
<evidence type="ECO:0000256" key="2">
    <source>
        <dbReference type="ARBA" id="ARBA00004236"/>
    </source>
</evidence>
<comment type="subcellular location">
    <subcellularLocation>
        <location evidence="2">Cell membrane</location>
    </subcellularLocation>
</comment>
<dbReference type="Pfam" id="PF02518">
    <property type="entry name" value="HATPase_c"/>
    <property type="match status" value="1"/>
</dbReference>
<dbReference type="EMBL" id="BAAAZH010000020">
    <property type="protein sequence ID" value="GAA4122424.1"/>
    <property type="molecule type" value="Genomic_DNA"/>
</dbReference>
<evidence type="ECO:0000256" key="7">
    <source>
        <dbReference type="ARBA" id="ARBA00023012"/>
    </source>
</evidence>
<feature type="domain" description="Histidine kinase" evidence="9">
    <location>
        <begin position="393"/>
        <end position="613"/>
    </location>
</feature>
<comment type="catalytic activity">
    <reaction evidence="1">
        <text>ATP + protein L-histidine = ADP + protein N-phospho-L-histidine.</text>
        <dbReference type="EC" id="2.7.13.3"/>
    </reaction>
</comment>
<feature type="compositionally biased region" description="Gly residues" evidence="8">
    <location>
        <begin position="121"/>
        <end position="136"/>
    </location>
</feature>
<dbReference type="PRINTS" id="PR00344">
    <property type="entry name" value="BCTRLSENSOR"/>
</dbReference>
<accession>A0ABP7XNW5</accession>
<comment type="caution">
    <text evidence="10">The sequence shown here is derived from an EMBL/GenBank/DDBJ whole genome shotgun (WGS) entry which is preliminary data.</text>
</comment>
<dbReference type="PANTHER" id="PTHR43711:SF1">
    <property type="entry name" value="HISTIDINE KINASE 1"/>
    <property type="match status" value="1"/>
</dbReference>
<keyword evidence="11" id="KW-1185">Reference proteome</keyword>
<dbReference type="PROSITE" id="PS50109">
    <property type="entry name" value="HIS_KIN"/>
    <property type="match status" value="1"/>
</dbReference>
<dbReference type="SUPFAM" id="SSF55781">
    <property type="entry name" value="GAF domain-like"/>
    <property type="match status" value="1"/>
</dbReference>
<dbReference type="RefSeq" id="WP_344734095.1">
    <property type="nucleotide sequence ID" value="NZ_BAAAZH010000020.1"/>
</dbReference>
<reference evidence="11" key="1">
    <citation type="journal article" date="2019" name="Int. J. Syst. Evol. Microbiol.">
        <title>The Global Catalogue of Microorganisms (GCM) 10K type strain sequencing project: providing services to taxonomists for standard genome sequencing and annotation.</title>
        <authorList>
            <consortium name="The Broad Institute Genomics Platform"/>
            <consortium name="The Broad Institute Genome Sequencing Center for Infectious Disease"/>
            <person name="Wu L."/>
            <person name="Ma J."/>
        </authorList>
    </citation>
    <scope>NUCLEOTIDE SEQUENCE [LARGE SCALE GENOMIC DNA]</scope>
    <source>
        <strain evidence="11">JCM 16703</strain>
    </source>
</reference>
<dbReference type="Pfam" id="PF00512">
    <property type="entry name" value="HisKA"/>
    <property type="match status" value="1"/>
</dbReference>
<dbReference type="Proteomes" id="UP001501495">
    <property type="component" value="Unassembled WGS sequence"/>
</dbReference>
<dbReference type="PANTHER" id="PTHR43711">
    <property type="entry name" value="TWO-COMPONENT HISTIDINE KINASE"/>
    <property type="match status" value="1"/>
</dbReference>
<dbReference type="InterPro" id="IPR004358">
    <property type="entry name" value="Sig_transdc_His_kin-like_C"/>
</dbReference>
<evidence type="ECO:0000256" key="3">
    <source>
        <dbReference type="ARBA" id="ARBA00012438"/>
    </source>
</evidence>
<gene>
    <name evidence="10" type="ORF">GCM10022215_28280</name>
</gene>
<keyword evidence="5" id="KW-0808">Transferase</keyword>
<dbReference type="InterPro" id="IPR005467">
    <property type="entry name" value="His_kinase_dom"/>
</dbReference>
<evidence type="ECO:0000313" key="11">
    <source>
        <dbReference type="Proteomes" id="UP001501495"/>
    </source>
</evidence>
<dbReference type="InterPro" id="IPR036097">
    <property type="entry name" value="HisK_dim/P_sf"/>
</dbReference>
<evidence type="ECO:0000259" key="9">
    <source>
        <dbReference type="PROSITE" id="PS50109"/>
    </source>
</evidence>
<keyword evidence="4" id="KW-0597">Phosphoprotein</keyword>
<dbReference type="Gene3D" id="1.10.287.130">
    <property type="match status" value="1"/>
</dbReference>
<dbReference type="InterPro" id="IPR029016">
    <property type="entry name" value="GAF-like_dom_sf"/>
</dbReference>
<evidence type="ECO:0000256" key="8">
    <source>
        <dbReference type="SAM" id="MobiDB-lite"/>
    </source>
</evidence>
<dbReference type="SMART" id="SM00388">
    <property type="entry name" value="HisKA"/>
    <property type="match status" value="1"/>
</dbReference>
<evidence type="ECO:0000256" key="4">
    <source>
        <dbReference type="ARBA" id="ARBA00022553"/>
    </source>
</evidence>
<evidence type="ECO:0000256" key="6">
    <source>
        <dbReference type="ARBA" id="ARBA00022777"/>
    </source>
</evidence>
<evidence type="ECO:0000256" key="5">
    <source>
        <dbReference type="ARBA" id="ARBA00022679"/>
    </source>
</evidence>
<dbReference type="CDD" id="cd00082">
    <property type="entry name" value="HisKA"/>
    <property type="match status" value="1"/>
</dbReference>
<dbReference type="Gene3D" id="3.30.450.40">
    <property type="match status" value="1"/>
</dbReference>
<keyword evidence="7" id="KW-0902">Two-component regulatory system</keyword>
<organism evidence="10 11">
    <name type="scientific">Nocardioides fonticola</name>
    <dbReference type="NCBI Taxonomy" id="450363"/>
    <lineage>
        <taxon>Bacteria</taxon>
        <taxon>Bacillati</taxon>
        <taxon>Actinomycetota</taxon>
        <taxon>Actinomycetes</taxon>
        <taxon>Propionibacteriales</taxon>
        <taxon>Nocardioidaceae</taxon>
        <taxon>Nocardioides</taxon>
    </lineage>
</organism>
<dbReference type="SUPFAM" id="SSF47384">
    <property type="entry name" value="Homodimeric domain of signal transducing histidine kinase"/>
    <property type="match status" value="1"/>
</dbReference>